<dbReference type="SUPFAM" id="SSF52833">
    <property type="entry name" value="Thioredoxin-like"/>
    <property type="match status" value="1"/>
</dbReference>
<gene>
    <name evidence="2" type="ORF">GH811_06840</name>
</gene>
<dbReference type="RefSeq" id="WP_186893833.1">
    <property type="nucleotide sequence ID" value="NZ_WJBE01000005.1"/>
</dbReference>
<keyword evidence="3" id="KW-1185">Reference proteome</keyword>
<dbReference type="Proteomes" id="UP000622405">
    <property type="component" value="Unassembled WGS sequence"/>
</dbReference>
<dbReference type="InterPro" id="IPR001853">
    <property type="entry name" value="DSBA-like_thioredoxin_dom"/>
</dbReference>
<evidence type="ECO:0000259" key="1">
    <source>
        <dbReference type="Pfam" id="PF01323"/>
    </source>
</evidence>
<dbReference type="PANTHER" id="PTHR13887">
    <property type="entry name" value="GLUTATHIONE S-TRANSFERASE KAPPA"/>
    <property type="match status" value="1"/>
</dbReference>
<dbReference type="EMBL" id="WJBE01000005">
    <property type="protein sequence ID" value="MBC3899328.1"/>
    <property type="molecule type" value="Genomic_DNA"/>
</dbReference>
<evidence type="ECO:0000313" key="2">
    <source>
        <dbReference type="EMBL" id="MBC3899328.1"/>
    </source>
</evidence>
<organism evidence="2 3">
    <name type="scientific">Acetobacterium malicum</name>
    <dbReference type="NCBI Taxonomy" id="52692"/>
    <lineage>
        <taxon>Bacteria</taxon>
        <taxon>Bacillati</taxon>
        <taxon>Bacillota</taxon>
        <taxon>Clostridia</taxon>
        <taxon>Eubacteriales</taxon>
        <taxon>Eubacteriaceae</taxon>
        <taxon>Acetobacterium</taxon>
    </lineage>
</organism>
<proteinExistence type="predicted"/>
<dbReference type="InterPro" id="IPR036249">
    <property type="entry name" value="Thioredoxin-like_sf"/>
</dbReference>
<evidence type="ECO:0000313" key="3">
    <source>
        <dbReference type="Proteomes" id="UP000622405"/>
    </source>
</evidence>
<dbReference type="Pfam" id="PF01323">
    <property type="entry name" value="DSBA"/>
    <property type="match status" value="1"/>
</dbReference>
<reference evidence="2 3" key="1">
    <citation type="journal article" date="2020" name="mSystems">
        <title>Defining Genomic and Predicted Metabolic Features of the Acetobacterium Genus.</title>
        <authorList>
            <person name="Ross D.E."/>
            <person name="Marshall C.W."/>
            <person name="Gulliver D."/>
            <person name="May H.D."/>
            <person name="Norman R.S."/>
        </authorList>
    </citation>
    <scope>NUCLEOTIDE SEQUENCE [LARGE SCALE GENOMIC DNA]</scope>
    <source>
        <strain evidence="2 3">DSM 4132</strain>
    </source>
</reference>
<dbReference type="PANTHER" id="PTHR13887:SF41">
    <property type="entry name" value="THIOREDOXIN SUPERFAMILY PROTEIN"/>
    <property type="match status" value="1"/>
</dbReference>
<name>A0ABR6YVW3_9FIRM</name>
<accession>A0ABR6YVW3</accession>
<sequence length="208" mass="23155">MKIEIWSDYSCPFCYIGERKLALALEKTGMKEEVEIVFHSFELDPNAKKSYDESIYQLIAKKYGMSIEQAIAANNNIINAAKAVGLAFNFDKLQPTNTFDAHRLSHYAKDQGKLKAYTEAVMKSYFTDSLNISDFGVLTAIAGEVGLDRAEALRILESSAFTDEVRQDEDNAHSRQINGVPYFLFNGKESISGAQAVDTFVAVIEGLK</sequence>
<feature type="domain" description="DSBA-like thioredoxin" evidence="1">
    <location>
        <begin position="3"/>
        <end position="204"/>
    </location>
</feature>
<protein>
    <submittedName>
        <fullName evidence="2">Thioredoxin domain-containing protein</fullName>
    </submittedName>
</protein>
<comment type="caution">
    <text evidence="2">The sequence shown here is derived from an EMBL/GenBank/DDBJ whole genome shotgun (WGS) entry which is preliminary data.</text>
</comment>
<dbReference type="CDD" id="cd03024">
    <property type="entry name" value="DsbA_FrnE"/>
    <property type="match status" value="1"/>
</dbReference>
<dbReference type="Gene3D" id="3.40.30.10">
    <property type="entry name" value="Glutaredoxin"/>
    <property type="match status" value="1"/>
</dbReference>